<reference evidence="1" key="1">
    <citation type="journal article" date="2020" name="Stud. Mycol.">
        <title>101 Dothideomycetes genomes: a test case for predicting lifestyles and emergence of pathogens.</title>
        <authorList>
            <person name="Haridas S."/>
            <person name="Albert R."/>
            <person name="Binder M."/>
            <person name="Bloem J."/>
            <person name="Labutti K."/>
            <person name="Salamov A."/>
            <person name="Andreopoulos B."/>
            <person name="Baker S."/>
            <person name="Barry K."/>
            <person name="Bills G."/>
            <person name="Bluhm B."/>
            <person name="Cannon C."/>
            <person name="Castanera R."/>
            <person name="Culley D."/>
            <person name="Daum C."/>
            <person name="Ezra D."/>
            <person name="Gonzalez J."/>
            <person name="Henrissat B."/>
            <person name="Kuo A."/>
            <person name="Liang C."/>
            <person name="Lipzen A."/>
            <person name="Lutzoni F."/>
            <person name="Magnuson J."/>
            <person name="Mondo S."/>
            <person name="Nolan M."/>
            <person name="Ohm R."/>
            <person name="Pangilinan J."/>
            <person name="Park H.-J."/>
            <person name="Ramirez L."/>
            <person name="Alfaro M."/>
            <person name="Sun H."/>
            <person name="Tritt A."/>
            <person name="Yoshinaga Y."/>
            <person name="Zwiers L.-H."/>
            <person name="Turgeon B."/>
            <person name="Goodwin S."/>
            <person name="Spatafora J."/>
            <person name="Crous P."/>
            <person name="Grigoriev I."/>
        </authorList>
    </citation>
    <scope>NUCLEOTIDE SEQUENCE</scope>
    <source>
        <strain evidence="1">CBS 113818</strain>
    </source>
</reference>
<organism evidence="1 2">
    <name type="scientific">Ophiobolus disseminans</name>
    <dbReference type="NCBI Taxonomy" id="1469910"/>
    <lineage>
        <taxon>Eukaryota</taxon>
        <taxon>Fungi</taxon>
        <taxon>Dikarya</taxon>
        <taxon>Ascomycota</taxon>
        <taxon>Pezizomycotina</taxon>
        <taxon>Dothideomycetes</taxon>
        <taxon>Pleosporomycetidae</taxon>
        <taxon>Pleosporales</taxon>
        <taxon>Pleosporineae</taxon>
        <taxon>Phaeosphaeriaceae</taxon>
        <taxon>Ophiobolus</taxon>
    </lineage>
</organism>
<proteinExistence type="predicted"/>
<accession>A0A6A7AL37</accession>
<dbReference type="Proteomes" id="UP000799424">
    <property type="component" value="Unassembled WGS sequence"/>
</dbReference>
<evidence type="ECO:0000313" key="1">
    <source>
        <dbReference type="EMBL" id="KAF2833872.1"/>
    </source>
</evidence>
<evidence type="ECO:0000313" key="2">
    <source>
        <dbReference type="Proteomes" id="UP000799424"/>
    </source>
</evidence>
<gene>
    <name evidence="1" type="ORF">CC86DRAFT_376957</name>
</gene>
<name>A0A6A7AL37_9PLEO</name>
<protein>
    <submittedName>
        <fullName evidence="1">Uncharacterized protein</fullName>
    </submittedName>
</protein>
<dbReference type="EMBL" id="MU006216">
    <property type="protein sequence ID" value="KAF2833872.1"/>
    <property type="molecule type" value="Genomic_DNA"/>
</dbReference>
<sequence>MANPAKKSVLEIEQFSFVFHGSWFLLRRYAPQFATALDTTEVQQLDEVTFDTFNHFDAWLKQQPYLDEEWDAEADYDDEDFVFTKEDKNNGILYLKPSKGRYMYAGDSWLMAMPAIKYNIALLQQDAIDRLVDCCTGGIQDDLQAKEEIAYVYANTVHGSQLRRVLVDAFCCRRFDERENRESMMGHPEEFLIDIMFGNAHVFNTVNHRGVVSDMGHSCGYHGHARMKSVFE</sequence>
<dbReference type="AlphaFoldDB" id="A0A6A7AL37"/>
<keyword evidence="2" id="KW-1185">Reference proteome</keyword>